<name>A0A0V1AVN8_TRISP</name>
<dbReference type="InParanoid" id="A0A0V1AVN8"/>
<dbReference type="EMBL" id="JYDH01000190">
    <property type="protein sequence ID" value="KRY28827.1"/>
    <property type="molecule type" value="Genomic_DNA"/>
</dbReference>
<evidence type="ECO:0000313" key="1">
    <source>
        <dbReference type="EMBL" id="KRY28827.1"/>
    </source>
</evidence>
<evidence type="ECO:0000313" key="2">
    <source>
        <dbReference type="Proteomes" id="UP000054776"/>
    </source>
</evidence>
<reference evidence="1 2" key="1">
    <citation type="submission" date="2015-01" db="EMBL/GenBank/DDBJ databases">
        <title>Evolution of Trichinella species and genotypes.</title>
        <authorList>
            <person name="Korhonen P.K."/>
            <person name="Edoardo P."/>
            <person name="Giuseppe L.R."/>
            <person name="Gasser R.B."/>
        </authorList>
    </citation>
    <scope>NUCLEOTIDE SEQUENCE [LARGE SCALE GENOMIC DNA]</scope>
    <source>
        <strain evidence="1">ISS3</strain>
    </source>
</reference>
<keyword evidence="2" id="KW-1185">Reference proteome</keyword>
<protein>
    <submittedName>
        <fullName evidence="1">Uncharacterized protein</fullName>
    </submittedName>
</protein>
<accession>A0A0V1AVN8</accession>
<organism evidence="1 2">
    <name type="scientific">Trichinella spiralis</name>
    <name type="common">Trichina worm</name>
    <dbReference type="NCBI Taxonomy" id="6334"/>
    <lineage>
        <taxon>Eukaryota</taxon>
        <taxon>Metazoa</taxon>
        <taxon>Ecdysozoa</taxon>
        <taxon>Nematoda</taxon>
        <taxon>Enoplea</taxon>
        <taxon>Dorylaimia</taxon>
        <taxon>Trichinellida</taxon>
        <taxon>Trichinellidae</taxon>
        <taxon>Trichinella</taxon>
    </lineage>
</organism>
<proteinExistence type="predicted"/>
<dbReference type="AlphaFoldDB" id="A0A0V1AVN8"/>
<gene>
    <name evidence="1" type="ORF">T01_12431</name>
</gene>
<dbReference type="Proteomes" id="UP000054776">
    <property type="component" value="Unassembled WGS sequence"/>
</dbReference>
<comment type="caution">
    <text evidence="1">The sequence shown here is derived from an EMBL/GenBank/DDBJ whole genome shotgun (WGS) entry which is preliminary data.</text>
</comment>
<sequence length="60" mass="6971">MYCDHLKMIIKVNISPVYSQQIIQSNCILFGNKSIAMQNSLFLELINTKPHLEKRSECML</sequence>